<keyword evidence="2" id="KW-1185">Reference proteome</keyword>
<dbReference type="EMBL" id="CM042054">
    <property type="protein sequence ID" value="KAI3706961.1"/>
    <property type="molecule type" value="Genomic_DNA"/>
</dbReference>
<comment type="caution">
    <text evidence="1">The sequence shown here is derived from an EMBL/GenBank/DDBJ whole genome shotgun (WGS) entry which is preliminary data.</text>
</comment>
<gene>
    <name evidence="1" type="ORF">L6452_25074</name>
</gene>
<reference evidence="1 2" key="2">
    <citation type="journal article" date="2022" name="Mol. Ecol. Resour.">
        <title>The genomes of chicory, endive, great burdock and yacon provide insights into Asteraceae paleo-polyploidization history and plant inulin production.</title>
        <authorList>
            <person name="Fan W."/>
            <person name="Wang S."/>
            <person name="Wang H."/>
            <person name="Wang A."/>
            <person name="Jiang F."/>
            <person name="Liu H."/>
            <person name="Zhao H."/>
            <person name="Xu D."/>
            <person name="Zhang Y."/>
        </authorList>
    </citation>
    <scope>NUCLEOTIDE SEQUENCE [LARGE SCALE GENOMIC DNA]</scope>
    <source>
        <strain evidence="2">cv. Niubang</strain>
    </source>
</reference>
<name>A0ACB9ABW1_ARCLA</name>
<accession>A0ACB9ABW1</accession>
<reference evidence="2" key="1">
    <citation type="journal article" date="2022" name="Mol. Ecol. Resour.">
        <title>The genomes of chicory, endive, great burdock and yacon provide insights into Asteraceae palaeo-polyploidization history and plant inulin production.</title>
        <authorList>
            <person name="Fan W."/>
            <person name="Wang S."/>
            <person name="Wang H."/>
            <person name="Wang A."/>
            <person name="Jiang F."/>
            <person name="Liu H."/>
            <person name="Zhao H."/>
            <person name="Xu D."/>
            <person name="Zhang Y."/>
        </authorList>
    </citation>
    <scope>NUCLEOTIDE SEQUENCE [LARGE SCALE GENOMIC DNA]</scope>
    <source>
        <strain evidence="2">cv. Niubang</strain>
    </source>
</reference>
<evidence type="ECO:0000313" key="2">
    <source>
        <dbReference type="Proteomes" id="UP001055879"/>
    </source>
</evidence>
<evidence type="ECO:0000313" key="1">
    <source>
        <dbReference type="EMBL" id="KAI3706961.1"/>
    </source>
</evidence>
<organism evidence="1 2">
    <name type="scientific">Arctium lappa</name>
    <name type="common">Greater burdock</name>
    <name type="synonym">Lappa major</name>
    <dbReference type="NCBI Taxonomy" id="4217"/>
    <lineage>
        <taxon>Eukaryota</taxon>
        <taxon>Viridiplantae</taxon>
        <taxon>Streptophyta</taxon>
        <taxon>Embryophyta</taxon>
        <taxon>Tracheophyta</taxon>
        <taxon>Spermatophyta</taxon>
        <taxon>Magnoliopsida</taxon>
        <taxon>eudicotyledons</taxon>
        <taxon>Gunneridae</taxon>
        <taxon>Pentapetalae</taxon>
        <taxon>asterids</taxon>
        <taxon>campanulids</taxon>
        <taxon>Asterales</taxon>
        <taxon>Asteraceae</taxon>
        <taxon>Carduoideae</taxon>
        <taxon>Cardueae</taxon>
        <taxon>Arctiinae</taxon>
        <taxon>Arctium</taxon>
    </lineage>
</organism>
<dbReference type="Proteomes" id="UP001055879">
    <property type="component" value="Linkage Group LG08"/>
</dbReference>
<protein>
    <submittedName>
        <fullName evidence="1">Uncharacterized protein</fullName>
    </submittedName>
</protein>
<proteinExistence type="predicted"/>
<sequence length="594" mass="68914">MKKVIISQQTQIVKLKKMVLKLVHQKRRKQFILKKRRSVDAAFKKGESQEKQNEKESTSEMEFQFEGETGADKEEKVGSETETFENVADIAKVAVTEAATVTNEPEAKTELSREEIEIAETLVKDKNDTPKATQKAKGVMIKEGGLKKKIKEVSVEDAKKKGKEKMVESEQPLKKKKQIELDEEVAKKLQEELEKEEEIQSAKDRELALDMAKKINEEYQRSLKPAVVKKVTKRATMQRQRKSSKTFLANQERRKMINFLKGALGVPEGMFTNMPYGRIEELYKKEMANLKGDSTERVEAERKMKERHDLNIQQPFPDSEEGTPSKDKEEVKQEETLAQKIGDIKRKKSIATKPKAKRARTKEEENENENEKAEAEPTVAPSAEPEQNPEQSNQQSNEQFHLYMTLTNEEPVEADPISMKAPEIIFWDILKDNRKEYFRFKRMGDQFEVYATWGKVIRSCSRADLEEMYKDGTKLYETMLQGTKMSLIKIAMEYLCMMFEPEKVKYRIRDLHHEYGFKKIDHCMLFENRGVYMITIDKSYHEYYLVDKIYDHSRAKLEGMLKAKLVCAKGSEMARIVIRRTINQSLGLDPNLGN</sequence>